<dbReference type="SUPFAM" id="SSF52172">
    <property type="entry name" value="CheY-like"/>
    <property type="match status" value="1"/>
</dbReference>
<evidence type="ECO:0000256" key="4">
    <source>
        <dbReference type="PROSITE-ProRule" id="PRU00169"/>
    </source>
</evidence>
<keyword evidence="1" id="KW-0805">Transcription regulation</keyword>
<organism evidence="6 7">
    <name type="scientific">Actinopolymorpha rutila</name>
    <dbReference type="NCBI Taxonomy" id="446787"/>
    <lineage>
        <taxon>Bacteria</taxon>
        <taxon>Bacillati</taxon>
        <taxon>Actinomycetota</taxon>
        <taxon>Actinomycetes</taxon>
        <taxon>Propionibacteriales</taxon>
        <taxon>Actinopolymorphaceae</taxon>
        <taxon>Actinopolymorpha</taxon>
    </lineage>
</organism>
<dbReference type="GO" id="GO:0000160">
    <property type="term" value="P:phosphorelay signal transduction system"/>
    <property type="evidence" value="ECO:0007669"/>
    <property type="project" value="InterPro"/>
</dbReference>
<dbReference type="PANTHER" id="PTHR43214:SF24">
    <property type="entry name" value="TRANSCRIPTIONAL REGULATORY PROTEIN NARL-RELATED"/>
    <property type="match status" value="1"/>
</dbReference>
<sequence>MNGSLKLFEVSEKNTPPAADGRVVIADDDLVVREGIASVLLRSGFDVVGLAADAEQLMAKVRECVPDLVIVDIRMPPSNTTEGLAAAHAIRTEFPHIAILVLSAYVEIEHARDLLAEGHGIGYLLKNRVTGLTEFLEALDRICRDGTVIDPVLGLSSE</sequence>
<dbReference type="Pfam" id="PF00072">
    <property type="entry name" value="Response_reg"/>
    <property type="match status" value="1"/>
</dbReference>
<dbReference type="Gene3D" id="3.40.50.2300">
    <property type="match status" value="1"/>
</dbReference>
<reference evidence="6 7" key="1">
    <citation type="submission" date="2020-07" db="EMBL/GenBank/DDBJ databases">
        <title>Sequencing the genomes of 1000 actinobacteria strains.</title>
        <authorList>
            <person name="Klenk H.-P."/>
        </authorList>
    </citation>
    <scope>NUCLEOTIDE SEQUENCE [LARGE SCALE GENOMIC DNA]</scope>
    <source>
        <strain evidence="6 7">DSM 18448</strain>
    </source>
</reference>
<keyword evidence="2 6" id="KW-0238">DNA-binding</keyword>
<evidence type="ECO:0000256" key="1">
    <source>
        <dbReference type="ARBA" id="ARBA00023015"/>
    </source>
</evidence>
<keyword evidence="7" id="KW-1185">Reference proteome</keyword>
<evidence type="ECO:0000256" key="2">
    <source>
        <dbReference type="ARBA" id="ARBA00023125"/>
    </source>
</evidence>
<dbReference type="SMART" id="SM00448">
    <property type="entry name" value="REC"/>
    <property type="match status" value="1"/>
</dbReference>
<dbReference type="CDD" id="cd17535">
    <property type="entry name" value="REC_NarL-like"/>
    <property type="match status" value="1"/>
</dbReference>
<name>A0A852ZKI7_9ACTN</name>
<evidence type="ECO:0000259" key="5">
    <source>
        <dbReference type="PROSITE" id="PS50110"/>
    </source>
</evidence>
<dbReference type="InterPro" id="IPR058245">
    <property type="entry name" value="NreC/VraR/RcsB-like_REC"/>
</dbReference>
<dbReference type="InterPro" id="IPR039420">
    <property type="entry name" value="WalR-like"/>
</dbReference>
<evidence type="ECO:0000313" key="7">
    <source>
        <dbReference type="Proteomes" id="UP000579605"/>
    </source>
</evidence>
<dbReference type="RefSeq" id="WP_179791077.1">
    <property type="nucleotide sequence ID" value="NZ_BAAARR010000012.1"/>
</dbReference>
<accession>A0A852ZKI7</accession>
<dbReference type="InterPro" id="IPR001789">
    <property type="entry name" value="Sig_transdc_resp-reg_receiver"/>
</dbReference>
<feature type="domain" description="Response regulatory" evidence="5">
    <location>
        <begin position="22"/>
        <end position="141"/>
    </location>
</feature>
<evidence type="ECO:0000256" key="3">
    <source>
        <dbReference type="ARBA" id="ARBA00023163"/>
    </source>
</evidence>
<dbReference type="InterPro" id="IPR011006">
    <property type="entry name" value="CheY-like_superfamily"/>
</dbReference>
<dbReference type="PROSITE" id="PS50110">
    <property type="entry name" value="RESPONSE_REGULATORY"/>
    <property type="match status" value="1"/>
</dbReference>
<evidence type="ECO:0000313" key="6">
    <source>
        <dbReference type="EMBL" id="NYH93571.1"/>
    </source>
</evidence>
<protein>
    <submittedName>
        <fullName evidence="6">DNA-binding NarL/FixJ family response regulator</fullName>
    </submittedName>
</protein>
<dbReference type="GO" id="GO:0003677">
    <property type="term" value="F:DNA binding"/>
    <property type="evidence" value="ECO:0007669"/>
    <property type="project" value="UniProtKB-KW"/>
</dbReference>
<keyword evidence="3" id="KW-0804">Transcription</keyword>
<dbReference type="PANTHER" id="PTHR43214">
    <property type="entry name" value="TWO-COMPONENT RESPONSE REGULATOR"/>
    <property type="match status" value="1"/>
</dbReference>
<gene>
    <name evidence="6" type="ORF">F4554_006209</name>
</gene>
<keyword evidence="4" id="KW-0597">Phosphoprotein</keyword>
<dbReference type="Proteomes" id="UP000579605">
    <property type="component" value="Unassembled WGS sequence"/>
</dbReference>
<feature type="modified residue" description="4-aspartylphosphate" evidence="4">
    <location>
        <position position="72"/>
    </location>
</feature>
<dbReference type="EMBL" id="JACBZH010000001">
    <property type="protein sequence ID" value="NYH93571.1"/>
    <property type="molecule type" value="Genomic_DNA"/>
</dbReference>
<comment type="caution">
    <text evidence="6">The sequence shown here is derived from an EMBL/GenBank/DDBJ whole genome shotgun (WGS) entry which is preliminary data.</text>
</comment>
<proteinExistence type="predicted"/>
<dbReference type="AlphaFoldDB" id="A0A852ZKI7"/>